<dbReference type="CDD" id="cd01392">
    <property type="entry name" value="HTH_LacI"/>
    <property type="match status" value="1"/>
</dbReference>
<evidence type="ECO:0000256" key="3">
    <source>
        <dbReference type="ARBA" id="ARBA00023163"/>
    </source>
</evidence>
<dbReference type="Proteomes" id="UP001595773">
    <property type="component" value="Unassembled WGS sequence"/>
</dbReference>
<dbReference type="PANTHER" id="PTHR30146">
    <property type="entry name" value="LACI-RELATED TRANSCRIPTIONAL REPRESSOR"/>
    <property type="match status" value="1"/>
</dbReference>
<name>A0ABV8QYS8_9MICC</name>
<protein>
    <submittedName>
        <fullName evidence="5">LacI family DNA-binding transcriptional regulator</fullName>
    </submittedName>
</protein>
<proteinExistence type="predicted"/>
<dbReference type="PANTHER" id="PTHR30146:SF138">
    <property type="entry name" value="TRANSCRIPTIONAL REGULATORY PROTEIN"/>
    <property type="match status" value="1"/>
</dbReference>
<comment type="caution">
    <text evidence="5">The sequence shown here is derived from an EMBL/GenBank/DDBJ whole genome shotgun (WGS) entry which is preliminary data.</text>
</comment>
<dbReference type="Gene3D" id="1.10.260.40">
    <property type="entry name" value="lambda repressor-like DNA-binding domains"/>
    <property type="match status" value="1"/>
</dbReference>
<dbReference type="GO" id="GO:0003677">
    <property type="term" value="F:DNA binding"/>
    <property type="evidence" value="ECO:0007669"/>
    <property type="project" value="UniProtKB-KW"/>
</dbReference>
<evidence type="ECO:0000256" key="2">
    <source>
        <dbReference type="ARBA" id="ARBA00023125"/>
    </source>
</evidence>
<dbReference type="Pfam" id="PF13377">
    <property type="entry name" value="Peripla_BP_3"/>
    <property type="match status" value="1"/>
</dbReference>
<dbReference type="RefSeq" id="WP_230066442.1">
    <property type="nucleotide sequence ID" value="NZ_BAABLL010000019.1"/>
</dbReference>
<dbReference type="InterPro" id="IPR028082">
    <property type="entry name" value="Peripla_BP_I"/>
</dbReference>
<dbReference type="SUPFAM" id="SSF53822">
    <property type="entry name" value="Periplasmic binding protein-like I"/>
    <property type="match status" value="1"/>
</dbReference>
<dbReference type="CDD" id="cd06267">
    <property type="entry name" value="PBP1_LacI_sugar_binding-like"/>
    <property type="match status" value="1"/>
</dbReference>
<dbReference type="SUPFAM" id="SSF47413">
    <property type="entry name" value="lambda repressor-like DNA-binding domains"/>
    <property type="match status" value="1"/>
</dbReference>
<keyword evidence="3" id="KW-0804">Transcription</keyword>
<dbReference type="InterPro" id="IPR000843">
    <property type="entry name" value="HTH_LacI"/>
</dbReference>
<evidence type="ECO:0000259" key="4">
    <source>
        <dbReference type="PROSITE" id="PS50932"/>
    </source>
</evidence>
<dbReference type="PROSITE" id="PS50932">
    <property type="entry name" value="HTH_LACI_2"/>
    <property type="match status" value="1"/>
</dbReference>
<keyword evidence="1" id="KW-0805">Transcription regulation</keyword>
<dbReference type="EMBL" id="JBHSCQ010000005">
    <property type="protein sequence ID" value="MFC4264818.1"/>
    <property type="molecule type" value="Genomic_DNA"/>
</dbReference>
<gene>
    <name evidence="5" type="ORF">ACFOW9_04305</name>
</gene>
<dbReference type="InterPro" id="IPR010982">
    <property type="entry name" value="Lambda_DNA-bd_dom_sf"/>
</dbReference>
<evidence type="ECO:0000256" key="1">
    <source>
        <dbReference type="ARBA" id="ARBA00023015"/>
    </source>
</evidence>
<dbReference type="PROSITE" id="PS00356">
    <property type="entry name" value="HTH_LACI_1"/>
    <property type="match status" value="1"/>
</dbReference>
<dbReference type="SMART" id="SM00354">
    <property type="entry name" value="HTH_LACI"/>
    <property type="match status" value="1"/>
</dbReference>
<organism evidence="5 6">
    <name type="scientific">Arthrobacter cryoconiti</name>
    <dbReference type="NCBI Taxonomy" id="748907"/>
    <lineage>
        <taxon>Bacteria</taxon>
        <taxon>Bacillati</taxon>
        <taxon>Actinomycetota</taxon>
        <taxon>Actinomycetes</taxon>
        <taxon>Micrococcales</taxon>
        <taxon>Micrococcaceae</taxon>
        <taxon>Arthrobacter</taxon>
    </lineage>
</organism>
<sequence length="348" mass="37233">MAASYLKKGVAMGVSIDDVAAQAHVSTATVSRALRGLPRVSEPTRAKVLAVAKSMGYVASPSARGLASGRTRTVGVLVPYVDRWYFGHAIEGIDQVLRDNGYNLLLFSLGGYVHGTKRSFTESMVRKQIDALLVLSLGLSPEELRQLHTTDIPLMSVGGPVEGCSGIYIDDVAAASAATEHLIALGHRRIGYLRGGVQDEQNFKVPALRTVGFEASMARAELSLHPEWNVPGDFTVAEGVRAAAGIFDLAGPNPTAIFCGSDEMALGLLFEAQRRGIRVPEELSVVGIDDHDFSKAAGLTTIAQNPWEHGRAAATIVLSELDGKKEPQKKPYMPFELVVRNTTAPPMS</sequence>
<dbReference type="InterPro" id="IPR046335">
    <property type="entry name" value="LacI/GalR-like_sensor"/>
</dbReference>
<keyword evidence="2 5" id="KW-0238">DNA-binding</keyword>
<keyword evidence="6" id="KW-1185">Reference proteome</keyword>
<dbReference type="Pfam" id="PF00356">
    <property type="entry name" value="LacI"/>
    <property type="match status" value="1"/>
</dbReference>
<accession>A0ABV8QYS8</accession>
<evidence type="ECO:0000313" key="5">
    <source>
        <dbReference type="EMBL" id="MFC4264818.1"/>
    </source>
</evidence>
<dbReference type="Gene3D" id="3.40.50.2300">
    <property type="match status" value="2"/>
</dbReference>
<reference evidence="6" key="1">
    <citation type="journal article" date="2019" name="Int. J. Syst. Evol. Microbiol.">
        <title>The Global Catalogue of Microorganisms (GCM) 10K type strain sequencing project: providing services to taxonomists for standard genome sequencing and annotation.</title>
        <authorList>
            <consortium name="The Broad Institute Genomics Platform"/>
            <consortium name="The Broad Institute Genome Sequencing Center for Infectious Disease"/>
            <person name="Wu L."/>
            <person name="Ma J."/>
        </authorList>
    </citation>
    <scope>NUCLEOTIDE SEQUENCE [LARGE SCALE GENOMIC DNA]</scope>
    <source>
        <strain evidence="6">CGMCC 1.10698</strain>
    </source>
</reference>
<evidence type="ECO:0000313" key="6">
    <source>
        <dbReference type="Proteomes" id="UP001595773"/>
    </source>
</evidence>
<feature type="domain" description="HTH lacI-type" evidence="4">
    <location>
        <begin position="14"/>
        <end position="68"/>
    </location>
</feature>